<evidence type="ECO:0000256" key="3">
    <source>
        <dbReference type="PROSITE-ProRule" id="PRU00284"/>
    </source>
</evidence>
<dbReference type="GO" id="GO:0006935">
    <property type="term" value="P:chemotaxis"/>
    <property type="evidence" value="ECO:0007669"/>
    <property type="project" value="InterPro"/>
</dbReference>
<evidence type="ECO:0000256" key="1">
    <source>
        <dbReference type="ARBA" id="ARBA00023224"/>
    </source>
</evidence>
<dbReference type="CDD" id="cd11386">
    <property type="entry name" value="MCP_signal"/>
    <property type="match status" value="1"/>
</dbReference>
<dbReference type="GO" id="GO:0016020">
    <property type="term" value="C:membrane"/>
    <property type="evidence" value="ECO:0007669"/>
    <property type="project" value="InterPro"/>
</dbReference>
<dbReference type="AlphaFoldDB" id="A0A8J8GGI2"/>
<dbReference type="PANTHER" id="PTHR32089">
    <property type="entry name" value="METHYL-ACCEPTING CHEMOTAXIS PROTEIN MCPB"/>
    <property type="match status" value="1"/>
</dbReference>
<dbReference type="GO" id="GO:0007165">
    <property type="term" value="P:signal transduction"/>
    <property type="evidence" value="ECO:0007669"/>
    <property type="project" value="UniProtKB-KW"/>
</dbReference>
<dbReference type="InterPro" id="IPR004089">
    <property type="entry name" value="MCPsignal_dom"/>
</dbReference>
<protein>
    <recommendedName>
        <fullName evidence="4">Methyl-accepting transducer domain-containing protein</fullName>
    </recommendedName>
</protein>
<keyword evidence="6" id="KW-1185">Reference proteome</keyword>
<comment type="caution">
    <text evidence="5">The sequence shown here is derived from an EMBL/GenBank/DDBJ whole genome shotgun (WGS) entry which is preliminary data.</text>
</comment>
<dbReference type="SUPFAM" id="SSF58104">
    <property type="entry name" value="Methyl-accepting chemotaxis protein (MCP) signaling domain"/>
    <property type="match status" value="1"/>
</dbReference>
<dbReference type="Gene3D" id="1.10.287.950">
    <property type="entry name" value="Methyl-accepting chemotaxis protein"/>
    <property type="match status" value="1"/>
</dbReference>
<evidence type="ECO:0000313" key="5">
    <source>
        <dbReference type="EMBL" id="NSL52721.1"/>
    </source>
</evidence>
<dbReference type="SMART" id="SM00283">
    <property type="entry name" value="MA"/>
    <property type="match status" value="1"/>
</dbReference>
<keyword evidence="1 3" id="KW-0807">Transducer</keyword>
<dbReference type="InterPro" id="IPR004090">
    <property type="entry name" value="Chemotax_Me-accpt_rcpt"/>
</dbReference>
<evidence type="ECO:0000259" key="4">
    <source>
        <dbReference type="PROSITE" id="PS50111"/>
    </source>
</evidence>
<dbReference type="RefSeq" id="WP_173731924.1">
    <property type="nucleotide sequence ID" value="NZ_JABTTE010000020.1"/>
</dbReference>
<comment type="similarity">
    <text evidence="2">Belongs to the methyl-accepting chemotaxis (MCP) protein family.</text>
</comment>
<dbReference type="PANTHER" id="PTHR32089:SF112">
    <property type="entry name" value="LYSOZYME-LIKE PROTEIN-RELATED"/>
    <property type="match status" value="1"/>
</dbReference>
<reference evidence="5" key="1">
    <citation type="submission" date="2020-06" db="EMBL/GenBank/DDBJ databases">
        <title>A novel thermopfilic bacterium from Erzurum, Turkey.</title>
        <authorList>
            <person name="Adiguzel A."/>
            <person name="Ay H."/>
            <person name="Baltaci M.O."/>
        </authorList>
    </citation>
    <scope>NUCLEOTIDE SEQUENCE</scope>
    <source>
        <strain evidence="5">P2</strain>
    </source>
</reference>
<feature type="domain" description="Methyl-accepting transducer" evidence="4">
    <location>
        <begin position="1"/>
        <end position="201"/>
    </location>
</feature>
<sequence>MEDISIGIQTITESSASVKDSVQKAVELSNKGFQSLHDSIQQMNLVESGAKNAMTAIQQLNGHSEEISKIIEVITNIARQTNLLALNAAIEAARTGENGKGFSVVAEEIRNLANRSQRSADQIVQLIEHIQLDIETANKEIGIGTHEIMVGKKLINQTGVIFKQILNSMEQVNSQVHEVSVTTEKISTNSEEVLSAVEQLAQIAKDASDQAHEVAIASEEHLAFMEEVTASSVSLGRLAQELQGVTLRFKL</sequence>
<evidence type="ECO:0000256" key="2">
    <source>
        <dbReference type="ARBA" id="ARBA00029447"/>
    </source>
</evidence>
<name>A0A8J8GGI2_9BACI</name>
<dbReference type="PRINTS" id="PR00260">
    <property type="entry name" value="CHEMTRNSDUCR"/>
</dbReference>
<dbReference type="GO" id="GO:0004888">
    <property type="term" value="F:transmembrane signaling receptor activity"/>
    <property type="evidence" value="ECO:0007669"/>
    <property type="project" value="InterPro"/>
</dbReference>
<dbReference type="Proteomes" id="UP000625804">
    <property type="component" value="Unassembled WGS sequence"/>
</dbReference>
<dbReference type="EMBL" id="JABTTE010000020">
    <property type="protein sequence ID" value="NSL52721.1"/>
    <property type="molecule type" value="Genomic_DNA"/>
</dbReference>
<gene>
    <name evidence="5" type="ORF">HR057_13265</name>
</gene>
<proteinExistence type="inferred from homology"/>
<dbReference type="Pfam" id="PF00015">
    <property type="entry name" value="MCPsignal"/>
    <property type="match status" value="1"/>
</dbReference>
<evidence type="ECO:0000313" key="6">
    <source>
        <dbReference type="Proteomes" id="UP000625804"/>
    </source>
</evidence>
<dbReference type="PROSITE" id="PS50111">
    <property type="entry name" value="CHEMOTAXIS_TRANSDUC_2"/>
    <property type="match status" value="1"/>
</dbReference>
<organism evidence="5 6">
    <name type="scientific">Calidifontibacillus erzurumensis</name>
    <dbReference type="NCBI Taxonomy" id="2741433"/>
    <lineage>
        <taxon>Bacteria</taxon>
        <taxon>Bacillati</taxon>
        <taxon>Bacillota</taxon>
        <taxon>Bacilli</taxon>
        <taxon>Bacillales</taxon>
        <taxon>Bacillaceae</taxon>
        <taxon>Calidifontibacillus/Schinkia group</taxon>
        <taxon>Calidifontibacillus</taxon>
    </lineage>
</organism>
<accession>A0A8J8GGI2</accession>